<dbReference type="EMBL" id="FMWG01000013">
    <property type="protein sequence ID" value="SCZ71816.1"/>
    <property type="molecule type" value="Genomic_DNA"/>
</dbReference>
<keyword evidence="2" id="KW-1185">Reference proteome</keyword>
<organism evidence="1 2">
    <name type="scientific">Epibacterium ulvae</name>
    <dbReference type="NCBI Taxonomy" id="1156985"/>
    <lineage>
        <taxon>Bacteria</taxon>
        <taxon>Pseudomonadati</taxon>
        <taxon>Pseudomonadota</taxon>
        <taxon>Alphaproteobacteria</taxon>
        <taxon>Rhodobacterales</taxon>
        <taxon>Roseobacteraceae</taxon>
        <taxon>Epibacterium</taxon>
    </lineage>
</organism>
<proteinExistence type="predicted"/>
<dbReference type="Gene3D" id="3.40.50.150">
    <property type="entry name" value="Vaccinia Virus protein VP39"/>
    <property type="match status" value="1"/>
</dbReference>
<dbReference type="STRING" id="1156985.SAMN04488118_1132"/>
<dbReference type="GO" id="GO:0032259">
    <property type="term" value="P:methylation"/>
    <property type="evidence" value="ECO:0007669"/>
    <property type="project" value="UniProtKB-KW"/>
</dbReference>
<evidence type="ECO:0000313" key="1">
    <source>
        <dbReference type="EMBL" id="SCZ71816.1"/>
    </source>
</evidence>
<accession>A0A1G5RCU2</accession>
<reference evidence="1 2" key="1">
    <citation type="submission" date="2016-10" db="EMBL/GenBank/DDBJ databases">
        <authorList>
            <person name="de Groot N.N."/>
        </authorList>
    </citation>
    <scope>NUCLEOTIDE SEQUENCE [LARGE SCALE GENOMIC DNA]</scope>
    <source>
        <strain evidence="1 2">U95</strain>
    </source>
</reference>
<sequence>MSTFDKIDTLYGDLPYMSRPKADFLRDLFLQNNLRDVMEIGFFHGKSSAYIAAILEEQNAGHLTTFDLASARRKEPNIEELLTHLDLSHRVTPFFAKRSYTWELQRLITTTPRPQFDFCFFDGGHTWDTTGFGVVLVDMLLRPGGLILLDDMDWTMEGSKYYQNNPAQMRPYDRDERQTPAVRRIWDTLLPHLGYEHVKEFPDYEMGLVRKAAG</sequence>
<dbReference type="Proteomes" id="UP000198767">
    <property type="component" value="Unassembled WGS sequence"/>
</dbReference>
<dbReference type="InterPro" id="IPR029063">
    <property type="entry name" value="SAM-dependent_MTases_sf"/>
</dbReference>
<dbReference type="OrthoDB" id="5623231at2"/>
<dbReference type="Pfam" id="PF13578">
    <property type="entry name" value="Methyltransf_24"/>
    <property type="match status" value="1"/>
</dbReference>
<dbReference type="GO" id="GO:0008168">
    <property type="term" value="F:methyltransferase activity"/>
    <property type="evidence" value="ECO:0007669"/>
    <property type="project" value="UniProtKB-KW"/>
</dbReference>
<dbReference type="SUPFAM" id="SSF53335">
    <property type="entry name" value="S-adenosyl-L-methionine-dependent methyltransferases"/>
    <property type="match status" value="1"/>
</dbReference>
<evidence type="ECO:0000313" key="2">
    <source>
        <dbReference type="Proteomes" id="UP000198767"/>
    </source>
</evidence>
<protein>
    <submittedName>
        <fullName evidence="1">Predicted O-methyltransferase YrrM</fullName>
    </submittedName>
</protein>
<keyword evidence="1" id="KW-0489">Methyltransferase</keyword>
<keyword evidence="1" id="KW-0808">Transferase</keyword>
<dbReference type="AlphaFoldDB" id="A0A1G5RCU2"/>
<name>A0A1G5RCU2_9RHOB</name>
<gene>
    <name evidence="1" type="ORF">SAMN04488118_1132</name>
</gene>
<dbReference type="RefSeq" id="WP_090220784.1">
    <property type="nucleotide sequence ID" value="NZ_CANLDO010000011.1"/>
</dbReference>